<dbReference type="RefSeq" id="XP_038978962.1">
    <property type="nucleotide sequence ID" value="XM_039123034.1"/>
</dbReference>
<evidence type="ECO:0000313" key="2">
    <source>
        <dbReference type="RefSeq" id="XP_038978961.1"/>
    </source>
</evidence>
<evidence type="ECO:0000313" key="1">
    <source>
        <dbReference type="Proteomes" id="UP000228380"/>
    </source>
</evidence>
<protein>
    <submittedName>
        <fullName evidence="2 3">Uncharacterized protein LOC103697104 isoform X1</fullName>
    </submittedName>
</protein>
<dbReference type="GeneID" id="103697104"/>
<proteinExistence type="predicted"/>
<dbReference type="Proteomes" id="UP000228380">
    <property type="component" value="Unplaced"/>
</dbReference>
<evidence type="ECO:0000313" key="3">
    <source>
        <dbReference type="RefSeq" id="XP_038978962.1"/>
    </source>
</evidence>
<sequence>MSKKRPQKKLILAKTLHTAIQCAEDQELSVQLKFIRTMSERSVLMEQLLDVIFKELDQSTNTGVICLEMIRLELWEALNKACKNTTKTSYHEKWLKMENPDACIKDGIMKGSWLCIGSGGGAKEGQKKSDDSWAGWCCVSRVDFWFRGLVTWVNG</sequence>
<accession>A0A8B9A001</accession>
<dbReference type="AlphaFoldDB" id="A0A8B9A001"/>
<keyword evidence="1" id="KW-1185">Reference proteome</keyword>
<gene>
    <name evidence="2 3" type="primary">LOC103697104</name>
</gene>
<dbReference type="RefSeq" id="XP_038978961.1">
    <property type="nucleotide sequence ID" value="XM_039123033.1"/>
</dbReference>
<organism evidence="1 3">
    <name type="scientific">Phoenix dactylifera</name>
    <name type="common">Date palm</name>
    <dbReference type="NCBI Taxonomy" id="42345"/>
    <lineage>
        <taxon>Eukaryota</taxon>
        <taxon>Viridiplantae</taxon>
        <taxon>Streptophyta</taxon>
        <taxon>Embryophyta</taxon>
        <taxon>Tracheophyta</taxon>
        <taxon>Spermatophyta</taxon>
        <taxon>Magnoliopsida</taxon>
        <taxon>Liliopsida</taxon>
        <taxon>Arecaceae</taxon>
        <taxon>Coryphoideae</taxon>
        <taxon>Phoeniceae</taxon>
        <taxon>Phoenix</taxon>
    </lineage>
</organism>
<name>A0A8B9A001_PHODC</name>
<dbReference type="KEGG" id="pda:103697104"/>
<reference evidence="2 3" key="1">
    <citation type="submission" date="2025-04" db="UniProtKB">
        <authorList>
            <consortium name="RefSeq"/>
        </authorList>
    </citation>
    <scope>IDENTIFICATION</scope>
    <source>
        <tissue evidence="2 3">Young leaves</tissue>
    </source>
</reference>
<dbReference type="OrthoDB" id="381190at2759"/>